<comment type="cofactor">
    <cofactor evidence="1">
        <name>thiamine diphosphate</name>
        <dbReference type="ChEBI" id="CHEBI:58937"/>
    </cofactor>
</comment>
<dbReference type="Pfam" id="PF00676">
    <property type="entry name" value="E1_dh"/>
    <property type="match status" value="1"/>
</dbReference>
<dbReference type="CDD" id="cd02000">
    <property type="entry name" value="TPP_E1_PDC_ADC_BCADC"/>
    <property type="match status" value="1"/>
</dbReference>
<dbReference type="Gene3D" id="3.40.50.970">
    <property type="match status" value="1"/>
</dbReference>
<comment type="caution">
    <text evidence="5">The sequence shown here is derived from an EMBL/GenBank/DDBJ whole genome shotgun (WGS) entry which is preliminary data.</text>
</comment>
<proteinExistence type="predicted"/>
<dbReference type="GO" id="GO:0006086">
    <property type="term" value="P:pyruvate decarboxylation to acetyl-CoA"/>
    <property type="evidence" value="ECO:0007669"/>
    <property type="project" value="TreeGrafter"/>
</dbReference>
<gene>
    <name evidence="5" type="ORF">S01H1_08507</name>
</gene>
<dbReference type="EMBL" id="BARS01004360">
    <property type="protein sequence ID" value="GAF76975.1"/>
    <property type="molecule type" value="Genomic_DNA"/>
</dbReference>
<feature type="domain" description="Dehydrogenase E1 component" evidence="4">
    <location>
        <begin position="4"/>
        <end position="299"/>
    </location>
</feature>
<dbReference type="SUPFAM" id="SSF52518">
    <property type="entry name" value="Thiamin diphosphate-binding fold (THDP-binding)"/>
    <property type="match status" value="1"/>
</dbReference>
<dbReference type="PANTHER" id="PTHR11516:SF60">
    <property type="entry name" value="PYRUVATE DEHYDROGENASE E1 COMPONENT SUBUNIT ALPHA"/>
    <property type="match status" value="1"/>
</dbReference>
<evidence type="ECO:0000313" key="5">
    <source>
        <dbReference type="EMBL" id="GAF76975.1"/>
    </source>
</evidence>
<evidence type="ECO:0000256" key="2">
    <source>
        <dbReference type="ARBA" id="ARBA00023002"/>
    </source>
</evidence>
<sequence length="315" mass="35133">MYRTMIRIRKFEDKLEQIYRDGKLNGHSHTCHGGEAVAVGAIEALSEKDIIFSNHRGHGHYLARGTSPKNIMAECYGKITGTNQGRSGSMYLVDTKRGMPVASGIVGGNICLATGSALASQIKKDDIVTLSIFGDGATNIGFFHEALNMASVWNLPIIFLCENNQYAEATHREQHQKIKKISNRASSYAMPGETIDGTDVIKVYETVKKAVERIRRGEGPVFIECVTYRLAGHSAGDLGAYRPKGEEEEWRKMYDPVKKYKTKLFKENILSFEEAEKIEQEIQKEIGEAIKFAVESEEPLAETVGKFVYQEEVNG</sequence>
<dbReference type="PANTHER" id="PTHR11516">
    <property type="entry name" value="PYRUVATE DEHYDROGENASE E1 COMPONENT, ALPHA SUBUNIT BACTERIAL AND ORGANELLAR"/>
    <property type="match status" value="1"/>
</dbReference>
<evidence type="ECO:0000256" key="1">
    <source>
        <dbReference type="ARBA" id="ARBA00001964"/>
    </source>
</evidence>
<keyword evidence="2" id="KW-0560">Oxidoreductase</keyword>
<accession>X0TLM4</accession>
<dbReference type="InterPro" id="IPR029061">
    <property type="entry name" value="THDP-binding"/>
</dbReference>
<dbReference type="AlphaFoldDB" id="X0TLM4"/>
<evidence type="ECO:0000256" key="3">
    <source>
        <dbReference type="ARBA" id="ARBA00023052"/>
    </source>
</evidence>
<dbReference type="InterPro" id="IPR050642">
    <property type="entry name" value="PDH_E1_Alpha_Subunit"/>
</dbReference>
<name>X0TLM4_9ZZZZ</name>
<reference evidence="5" key="1">
    <citation type="journal article" date="2014" name="Front. Microbiol.">
        <title>High frequency of phylogenetically diverse reductive dehalogenase-homologous genes in deep subseafloor sedimentary metagenomes.</title>
        <authorList>
            <person name="Kawai M."/>
            <person name="Futagami T."/>
            <person name="Toyoda A."/>
            <person name="Takaki Y."/>
            <person name="Nishi S."/>
            <person name="Hori S."/>
            <person name="Arai W."/>
            <person name="Tsubouchi T."/>
            <person name="Morono Y."/>
            <person name="Uchiyama I."/>
            <person name="Ito T."/>
            <person name="Fujiyama A."/>
            <person name="Inagaki F."/>
            <person name="Takami H."/>
        </authorList>
    </citation>
    <scope>NUCLEOTIDE SEQUENCE</scope>
    <source>
        <strain evidence="5">Expedition CK06-06</strain>
    </source>
</reference>
<dbReference type="GO" id="GO:0004739">
    <property type="term" value="F:pyruvate dehydrogenase (acetyl-transferring) activity"/>
    <property type="evidence" value="ECO:0007669"/>
    <property type="project" value="TreeGrafter"/>
</dbReference>
<organism evidence="5">
    <name type="scientific">marine sediment metagenome</name>
    <dbReference type="NCBI Taxonomy" id="412755"/>
    <lineage>
        <taxon>unclassified sequences</taxon>
        <taxon>metagenomes</taxon>
        <taxon>ecological metagenomes</taxon>
    </lineage>
</organism>
<evidence type="ECO:0000259" key="4">
    <source>
        <dbReference type="Pfam" id="PF00676"/>
    </source>
</evidence>
<keyword evidence="3" id="KW-0786">Thiamine pyrophosphate</keyword>
<dbReference type="InterPro" id="IPR001017">
    <property type="entry name" value="DH_E1"/>
</dbReference>
<protein>
    <recommendedName>
        <fullName evidence="4">Dehydrogenase E1 component domain-containing protein</fullName>
    </recommendedName>
</protein>